<keyword evidence="1" id="KW-0732">Signal</keyword>
<dbReference type="Proteomes" id="UP000315235">
    <property type="component" value="Unassembled WGS sequence"/>
</dbReference>
<organism evidence="3 4">
    <name type="scientific">Pseudomonas mangiferae</name>
    <dbReference type="NCBI Taxonomy" id="2593654"/>
    <lineage>
        <taxon>Bacteria</taxon>
        <taxon>Pseudomonadati</taxon>
        <taxon>Pseudomonadota</taxon>
        <taxon>Gammaproteobacteria</taxon>
        <taxon>Pseudomonadales</taxon>
        <taxon>Pseudomonadaceae</taxon>
        <taxon>Pseudomonas</taxon>
    </lineage>
</organism>
<protein>
    <submittedName>
        <fullName evidence="3">DUF3828 domain-containing protein</fullName>
    </submittedName>
</protein>
<evidence type="ECO:0000259" key="2">
    <source>
        <dbReference type="Pfam" id="PF12883"/>
    </source>
</evidence>
<dbReference type="OrthoDB" id="7000318at2"/>
<name>A0A553GYN6_9PSED</name>
<dbReference type="Gene3D" id="3.10.450.50">
    <property type="match status" value="1"/>
</dbReference>
<dbReference type="InterPro" id="IPR024289">
    <property type="entry name" value="DUF3828"/>
</dbReference>
<sequence>MPKRIPSFALLLALLLGPGSTFAGPAEPETRAVAFYRWYLKSLESNQEPGRDRKTLSAYVSASRFKALRKDMRMDDAGSDYFLKAQDYLEDWPGNIASTPAKQDGDVATLSITLGTTPESQHRLSVQMRHETDGWKIQRVQRLCADNAETQDDPCVAQPD</sequence>
<proteinExistence type="predicted"/>
<dbReference type="Pfam" id="PF12883">
    <property type="entry name" value="DUF3828"/>
    <property type="match status" value="1"/>
</dbReference>
<feature type="signal peptide" evidence="1">
    <location>
        <begin position="1"/>
        <end position="23"/>
    </location>
</feature>
<comment type="caution">
    <text evidence="3">The sequence shown here is derived from an EMBL/GenBank/DDBJ whole genome shotgun (WGS) entry which is preliminary data.</text>
</comment>
<feature type="chain" id="PRO_5021793356" evidence="1">
    <location>
        <begin position="24"/>
        <end position="160"/>
    </location>
</feature>
<feature type="domain" description="DUF3828" evidence="2">
    <location>
        <begin position="28"/>
        <end position="142"/>
    </location>
</feature>
<reference evidence="3 4" key="1">
    <citation type="submission" date="2019-07" db="EMBL/GenBank/DDBJ databases">
        <title>Pseudomonas mangiferae sp. nov., isolated from bark of mango tree in Thailand.</title>
        <authorList>
            <person name="Srisuk N."/>
            <person name="Anurat P."/>
        </authorList>
    </citation>
    <scope>NUCLEOTIDE SEQUENCE [LARGE SCALE GENOMIC DNA]</scope>
    <source>
        <strain evidence="3 4">DMKU_BBB3-04</strain>
    </source>
</reference>
<evidence type="ECO:0000313" key="4">
    <source>
        <dbReference type="Proteomes" id="UP000315235"/>
    </source>
</evidence>
<dbReference type="EMBL" id="VJOY01000007">
    <property type="protein sequence ID" value="TRX74628.1"/>
    <property type="molecule type" value="Genomic_DNA"/>
</dbReference>
<dbReference type="RefSeq" id="WP_143488453.1">
    <property type="nucleotide sequence ID" value="NZ_VJOY01000007.1"/>
</dbReference>
<accession>A0A553GYN6</accession>
<evidence type="ECO:0000313" key="3">
    <source>
        <dbReference type="EMBL" id="TRX74628.1"/>
    </source>
</evidence>
<evidence type="ECO:0000256" key="1">
    <source>
        <dbReference type="SAM" id="SignalP"/>
    </source>
</evidence>
<dbReference type="AlphaFoldDB" id="A0A553GYN6"/>
<gene>
    <name evidence="3" type="ORF">FM069_11510</name>
</gene>
<keyword evidence="4" id="KW-1185">Reference proteome</keyword>